<accession>A0A812NKG1</accession>
<dbReference type="InterPro" id="IPR011333">
    <property type="entry name" value="SKP1/BTB/POZ_sf"/>
</dbReference>
<dbReference type="Proteomes" id="UP000604046">
    <property type="component" value="Unassembled WGS sequence"/>
</dbReference>
<dbReference type="InterPro" id="IPR000210">
    <property type="entry name" value="BTB/POZ_dom"/>
</dbReference>
<dbReference type="EMBL" id="CAJNDS010002092">
    <property type="protein sequence ID" value="CAE7321126.1"/>
    <property type="molecule type" value="Genomic_DNA"/>
</dbReference>
<keyword evidence="3" id="KW-1185">Reference proteome</keyword>
<dbReference type="SUPFAM" id="SSF54695">
    <property type="entry name" value="POZ domain"/>
    <property type="match status" value="1"/>
</dbReference>
<dbReference type="OrthoDB" id="6359943at2759"/>
<feature type="domain" description="BTB" evidence="1">
    <location>
        <begin position="54"/>
        <end position="121"/>
    </location>
</feature>
<dbReference type="CDD" id="cd18186">
    <property type="entry name" value="BTB_POZ_ZBTB_KLHL-like"/>
    <property type="match status" value="1"/>
</dbReference>
<gene>
    <name evidence="2" type="primary">Klhl3</name>
    <name evidence="2" type="ORF">SNAT2548_LOCUS16829</name>
</gene>
<dbReference type="PANTHER" id="PTHR46672">
    <property type="entry name" value="OS08G0495500 PROTEIN-RELATED"/>
    <property type="match status" value="1"/>
</dbReference>
<dbReference type="Gene3D" id="3.30.710.10">
    <property type="entry name" value="Potassium Channel Kv1.1, Chain A"/>
    <property type="match status" value="1"/>
</dbReference>
<sequence length="267" mass="29267">MSELEKTKHHEVAVKFLDRMLDVFARTSARPMKAAIDPGVLDRWEAVLDATDSHNVAFATADGRVTAHDHMLEASSPVLKAMLSSSMREGSTRKIDIRDSSGAGLSLFLEILYTSSTRSNILWPDVNVALDLAHRWQVPDVVRVLSDLLQDIHGLNNLLGRSFCIHFVVPMISSTVWDDSWGHKRGAKKSCVQDMLTADNLVGTAEAAVLKGLGPLQKSCVSFWSALSDAAKSKVKADGKMPKSVKILFGLLEAGSPDQAQKKRRTF</sequence>
<evidence type="ECO:0000259" key="1">
    <source>
        <dbReference type="PROSITE" id="PS50097"/>
    </source>
</evidence>
<evidence type="ECO:0000313" key="3">
    <source>
        <dbReference type="Proteomes" id="UP000604046"/>
    </source>
</evidence>
<dbReference type="SMART" id="SM00225">
    <property type="entry name" value="BTB"/>
    <property type="match status" value="1"/>
</dbReference>
<name>A0A812NKG1_9DINO</name>
<reference evidence="2" key="1">
    <citation type="submission" date="2021-02" db="EMBL/GenBank/DDBJ databases">
        <authorList>
            <person name="Dougan E. K."/>
            <person name="Rhodes N."/>
            <person name="Thang M."/>
            <person name="Chan C."/>
        </authorList>
    </citation>
    <scope>NUCLEOTIDE SEQUENCE</scope>
</reference>
<protein>
    <submittedName>
        <fullName evidence="2">Klhl3 protein</fullName>
    </submittedName>
</protein>
<dbReference type="Pfam" id="PF00651">
    <property type="entry name" value="BTB"/>
    <property type="match status" value="1"/>
</dbReference>
<evidence type="ECO:0000313" key="2">
    <source>
        <dbReference type="EMBL" id="CAE7321126.1"/>
    </source>
</evidence>
<dbReference type="AlphaFoldDB" id="A0A812NKG1"/>
<organism evidence="2 3">
    <name type="scientific">Symbiodinium natans</name>
    <dbReference type="NCBI Taxonomy" id="878477"/>
    <lineage>
        <taxon>Eukaryota</taxon>
        <taxon>Sar</taxon>
        <taxon>Alveolata</taxon>
        <taxon>Dinophyceae</taxon>
        <taxon>Suessiales</taxon>
        <taxon>Symbiodiniaceae</taxon>
        <taxon>Symbiodinium</taxon>
    </lineage>
</organism>
<dbReference type="InterPro" id="IPR044714">
    <property type="entry name" value="AtSIBP1-like"/>
</dbReference>
<dbReference type="PROSITE" id="PS50097">
    <property type="entry name" value="BTB"/>
    <property type="match status" value="1"/>
</dbReference>
<proteinExistence type="predicted"/>
<comment type="caution">
    <text evidence="2">The sequence shown here is derived from an EMBL/GenBank/DDBJ whole genome shotgun (WGS) entry which is preliminary data.</text>
</comment>